<name>A0A223LHA5_9CAUD</name>
<protein>
    <submittedName>
        <fullName evidence="1">Uncharacterized protein</fullName>
    </submittedName>
</protein>
<dbReference type="Proteomes" id="UP000222624">
    <property type="component" value="Genome"/>
</dbReference>
<evidence type="ECO:0000313" key="1">
    <source>
        <dbReference type="EMBL" id="ASU03787.1"/>
    </source>
</evidence>
<organism evidence="1 2">
    <name type="scientific">Erwinia phage vB_EamM_Joad</name>
    <dbReference type="NCBI Taxonomy" id="2026081"/>
    <lineage>
        <taxon>Viruses</taxon>
        <taxon>Duplodnaviria</taxon>
        <taxon>Heunggongvirae</taxon>
        <taxon>Uroviricota</taxon>
        <taxon>Caudoviricetes</taxon>
        <taxon>Chimalliviridae</taxon>
        <taxon>Risingsunvirus</taxon>
        <taxon>Risingsunvirus risingsun</taxon>
    </lineage>
</organism>
<reference evidence="2" key="1">
    <citation type="submission" date="2017-07" db="EMBL/GenBank/DDBJ databases">
        <authorList>
            <person name="Bickmore M.X."/>
            <person name="Vaden K."/>
            <person name="Brady T.S."/>
            <person name="Tateoka O.B."/>
            <person name="Carter J.L."/>
            <person name="Pape J.A."/>
            <person name="Robinson D.M."/>
            <person name="Russell K.A."/>
            <person name="Staley L.A."/>
            <person name="Stettler J.M."/>
            <person name="Townsend M.H."/>
            <person name="Wienclaw T."/>
            <person name="Williamson T.L."/>
            <person name="Kruger J.L."/>
            <person name="Berg J.A."/>
            <person name="Sharma R."/>
            <person name="Payne A.M."/>
            <person name="Fajardo C.P."/>
            <person name="Breakwell D.P."/>
            <person name="Hope S."/>
            <person name="Grose J.H."/>
        </authorList>
    </citation>
    <scope>NUCLEOTIDE SEQUENCE [LARGE SCALE GENOMIC DNA]</scope>
</reference>
<gene>
    <name evidence="1" type="ORF">JOAD_128</name>
</gene>
<accession>A0A223LHA5</accession>
<evidence type="ECO:0000313" key="2">
    <source>
        <dbReference type="Proteomes" id="UP000222624"/>
    </source>
</evidence>
<proteinExistence type="predicted"/>
<sequence length="123" mass="13806">MATRIFAGSIDLVTVSLNERLQPMLKGQVIDWFSYTKESGSQVEYVWDGPAVVTIWDLIVSAKPNIGSGDDDDGFILTEEEVKGFIADGLEQTTGFVRNKFLKLESLVGRFDFDKHCLVFFFS</sequence>
<dbReference type="EMBL" id="MF459647">
    <property type="protein sequence ID" value="ASU03787.1"/>
    <property type="molecule type" value="Genomic_DNA"/>
</dbReference>